<reference evidence="2" key="1">
    <citation type="journal article" date="2020" name="Stud. Mycol.">
        <title>101 Dothideomycetes genomes: a test case for predicting lifestyles and emergence of pathogens.</title>
        <authorList>
            <person name="Haridas S."/>
            <person name="Albert R."/>
            <person name="Binder M."/>
            <person name="Bloem J."/>
            <person name="Labutti K."/>
            <person name="Salamov A."/>
            <person name="Andreopoulos B."/>
            <person name="Baker S."/>
            <person name="Barry K."/>
            <person name="Bills G."/>
            <person name="Bluhm B."/>
            <person name="Cannon C."/>
            <person name="Castanera R."/>
            <person name="Culley D."/>
            <person name="Daum C."/>
            <person name="Ezra D."/>
            <person name="Gonzalez J."/>
            <person name="Henrissat B."/>
            <person name="Kuo A."/>
            <person name="Liang C."/>
            <person name="Lipzen A."/>
            <person name="Lutzoni F."/>
            <person name="Magnuson J."/>
            <person name="Mondo S."/>
            <person name="Nolan M."/>
            <person name="Ohm R."/>
            <person name="Pangilinan J."/>
            <person name="Park H.-J."/>
            <person name="Ramirez L."/>
            <person name="Alfaro M."/>
            <person name="Sun H."/>
            <person name="Tritt A."/>
            <person name="Yoshinaga Y."/>
            <person name="Zwiers L.-H."/>
            <person name="Turgeon B."/>
            <person name="Goodwin S."/>
            <person name="Spatafora J."/>
            <person name="Crous P."/>
            <person name="Grigoriev I."/>
        </authorList>
    </citation>
    <scope>NUCLEOTIDE SEQUENCE</scope>
    <source>
        <strain evidence="2">CBS 122681</strain>
    </source>
</reference>
<dbReference type="PANTHER" id="PTHR38166:SF1">
    <property type="entry name" value="C2H2-TYPE DOMAIN-CONTAINING PROTEIN"/>
    <property type="match status" value="1"/>
</dbReference>
<accession>A0A6A6T9Z0</accession>
<keyword evidence="3" id="KW-1185">Reference proteome</keyword>
<organism evidence="2 3">
    <name type="scientific">Lophiostoma macrostomum CBS 122681</name>
    <dbReference type="NCBI Taxonomy" id="1314788"/>
    <lineage>
        <taxon>Eukaryota</taxon>
        <taxon>Fungi</taxon>
        <taxon>Dikarya</taxon>
        <taxon>Ascomycota</taxon>
        <taxon>Pezizomycotina</taxon>
        <taxon>Dothideomycetes</taxon>
        <taxon>Pleosporomycetidae</taxon>
        <taxon>Pleosporales</taxon>
        <taxon>Lophiostomataceae</taxon>
        <taxon>Lophiostoma</taxon>
    </lineage>
</organism>
<sequence length="587" mass="66023">MLPLTENTVILISEIFTASVTLYTQMKTTFADFYPDQRIVTDFATAKDQPTTTRDAKTDDTPKTVRLRIPGWNKNISFIDTDKEAHIKRIESEQETPTLRLPSNDEIQPNGNKDGTVEVNHSGTRSEDEKPSCDGMSEGSSYDSDLPDDVASSTDVPTQETLQLLPVEIKEEYFSVILQSSRAIRKGVSTDENSDQDSQSSYPRSQGKRGVSSLPTSDDSQKRSSKKSCREAPGGGNQDDQDDEEDDNNVPGRRPLNVRVTRPSEILYLACPFVKRYSHRYTKCYTHEFKDISRIKQHLLRDKAHKLPIYCPNCSHEFENESSRYEHIREVSCAKQPQVTREGITESQRHQIIKRSSSTRTSEENWFELFKILFPGEPLPKSAFIDTNLFCELGAFREHSLIEGPRIWNELLTSHLPEKLKPYLEELQSLHGSLYGESLRGYVRAVTAQRGAENFNAPAAADASSHDDFGFGFLGQSSAYTTSYTTKDDQMTHALDLTKPQNEIFQSDTLLLPTLDFPSYDGTTTNNFRDPGVSLRPAITANPNQSFPSSELWLNTLLIDTDAEGTFLNESFLEACSFGDIPGDEPT</sequence>
<proteinExistence type="predicted"/>
<evidence type="ECO:0008006" key="4">
    <source>
        <dbReference type="Google" id="ProtNLM"/>
    </source>
</evidence>
<dbReference type="EMBL" id="MU004345">
    <property type="protein sequence ID" value="KAF2655743.1"/>
    <property type="molecule type" value="Genomic_DNA"/>
</dbReference>
<dbReference type="OrthoDB" id="4738706at2759"/>
<name>A0A6A6T9Z0_9PLEO</name>
<evidence type="ECO:0000256" key="1">
    <source>
        <dbReference type="SAM" id="MobiDB-lite"/>
    </source>
</evidence>
<dbReference type="Proteomes" id="UP000799324">
    <property type="component" value="Unassembled WGS sequence"/>
</dbReference>
<evidence type="ECO:0000313" key="2">
    <source>
        <dbReference type="EMBL" id="KAF2655743.1"/>
    </source>
</evidence>
<dbReference type="AlphaFoldDB" id="A0A6A6T9Z0"/>
<feature type="region of interest" description="Disordered" evidence="1">
    <location>
        <begin position="92"/>
        <end position="157"/>
    </location>
</feature>
<protein>
    <recommendedName>
        <fullName evidence="4">C2H2-type domain-containing protein</fullName>
    </recommendedName>
</protein>
<dbReference type="PANTHER" id="PTHR38166">
    <property type="entry name" value="C2H2-TYPE DOMAIN-CONTAINING PROTEIN-RELATED"/>
    <property type="match status" value="1"/>
</dbReference>
<gene>
    <name evidence="2" type="ORF">K491DRAFT_716032</name>
</gene>
<evidence type="ECO:0000313" key="3">
    <source>
        <dbReference type="Proteomes" id="UP000799324"/>
    </source>
</evidence>
<feature type="region of interest" description="Disordered" evidence="1">
    <location>
        <begin position="187"/>
        <end position="257"/>
    </location>
</feature>
<feature type="compositionally biased region" description="Acidic residues" evidence="1">
    <location>
        <begin position="239"/>
        <end position="248"/>
    </location>
</feature>
<feature type="compositionally biased region" description="Polar residues" evidence="1">
    <location>
        <begin position="105"/>
        <end position="123"/>
    </location>
</feature>